<dbReference type="RefSeq" id="WP_309718515.1">
    <property type="nucleotide sequence ID" value="NZ_JARWAM010000004.1"/>
</dbReference>
<dbReference type="Proteomes" id="UP001251374">
    <property type="component" value="Unassembled WGS sequence"/>
</dbReference>
<protein>
    <submittedName>
        <fullName evidence="1">Uncharacterized protein</fullName>
    </submittedName>
</protein>
<evidence type="ECO:0000313" key="2">
    <source>
        <dbReference type="Proteomes" id="UP001251374"/>
    </source>
</evidence>
<name>A0ABU1HE67_9GAMM</name>
<proteinExistence type="predicted"/>
<keyword evidence="2" id="KW-1185">Reference proteome</keyword>
<gene>
    <name evidence="1" type="ORF">QC821_06345</name>
</gene>
<dbReference type="EMBL" id="JARWAM010000004">
    <property type="protein sequence ID" value="MDR5904890.1"/>
    <property type="molecule type" value="Genomic_DNA"/>
</dbReference>
<evidence type="ECO:0000313" key="1">
    <source>
        <dbReference type="EMBL" id="MDR5904890.1"/>
    </source>
</evidence>
<organism evidence="1 2">
    <name type="scientific">Franzmannia qiaohouensis</name>
    <dbReference type="NCBI Taxonomy" id="1329370"/>
    <lineage>
        <taxon>Bacteria</taxon>
        <taxon>Pseudomonadati</taxon>
        <taxon>Pseudomonadota</taxon>
        <taxon>Gammaproteobacteria</taxon>
        <taxon>Oceanospirillales</taxon>
        <taxon>Halomonadaceae</taxon>
        <taxon>Franzmannia</taxon>
    </lineage>
</organism>
<reference evidence="1 2" key="1">
    <citation type="submission" date="2023-04" db="EMBL/GenBank/DDBJ databases">
        <title>A long-awaited taxogenomic arrangement of the family Halomonadaceae.</title>
        <authorList>
            <person name="De La Haba R."/>
            <person name="Chuvochina M."/>
            <person name="Wittouck S."/>
            <person name="Arahal D.R."/>
            <person name="Sanchez-Porro C."/>
            <person name="Hugenholtz P."/>
            <person name="Ventosa A."/>
        </authorList>
    </citation>
    <scope>NUCLEOTIDE SEQUENCE [LARGE SCALE GENOMIC DNA]</scope>
    <source>
        <strain evidence="1 2">DSM 26770</strain>
    </source>
</reference>
<sequence>MQHIDVIAHAFGMQITCLRCGNAESPPDMMLQYFRIEGYSKESSLLRCLNCNVCDEVRLADITSWLDSTG</sequence>
<comment type="caution">
    <text evidence="1">The sequence shown here is derived from an EMBL/GenBank/DDBJ whole genome shotgun (WGS) entry which is preliminary data.</text>
</comment>
<accession>A0ABU1HE67</accession>